<evidence type="ECO:0000313" key="2">
    <source>
        <dbReference type="EMBL" id="VVO45512.1"/>
    </source>
</evidence>
<dbReference type="EMBL" id="CABVHY010000165">
    <property type="protein sequence ID" value="VVO45512.1"/>
    <property type="molecule type" value="Genomic_DNA"/>
</dbReference>
<sequence>MVLTILHPFISRRVRDKGMGACGSSKDITCAKKQAGR</sequence>
<protein>
    <submittedName>
        <fullName evidence="1">Uncharacterized protein</fullName>
    </submittedName>
</protein>
<proteinExistence type="predicted"/>
<accession>A0A5E7F9E3</accession>
<dbReference type="Proteomes" id="UP000379480">
    <property type="component" value="Unassembled WGS sequence"/>
</dbReference>
<name>A0A5E7F9E3_PSEFL</name>
<evidence type="ECO:0000313" key="1">
    <source>
        <dbReference type="EMBL" id="VVO34627.1"/>
    </source>
</evidence>
<reference evidence="1 3" key="1">
    <citation type="submission" date="2019-09" db="EMBL/GenBank/DDBJ databases">
        <authorList>
            <person name="Chandra G."/>
            <person name="Truman W A."/>
        </authorList>
    </citation>
    <scope>NUCLEOTIDE SEQUENCE [LARGE SCALE GENOMIC DNA]</scope>
    <source>
        <strain evidence="1">PS723</strain>
    </source>
</reference>
<dbReference type="EMBL" id="CABVHY010000033">
    <property type="protein sequence ID" value="VVO34627.1"/>
    <property type="molecule type" value="Genomic_DNA"/>
</dbReference>
<gene>
    <name evidence="1" type="ORF">PS723_05274</name>
    <name evidence="2" type="ORF">PS723_06701</name>
</gene>
<organism evidence="1 3">
    <name type="scientific">Pseudomonas fluorescens</name>
    <dbReference type="NCBI Taxonomy" id="294"/>
    <lineage>
        <taxon>Bacteria</taxon>
        <taxon>Pseudomonadati</taxon>
        <taxon>Pseudomonadota</taxon>
        <taxon>Gammaproteobacteria</taxon>
        <taxon>Pseudomonadales</taxon>
        <taxon>Pseudomonadaceae</taxon>
        <taxon>Pseudomonas</taxon>
    </lineage>
</organism>
<dbReference type="AlphaFoldDB" id="A0A5E7F9E3"/>
<evidence type="ECO:0000313" key="3">
    <source>
        <dbReference type="Proteomes" id="UP000379480"/>
    </source>
</evidence>